<feature type="region of interest" description="Disordered" evidence="1">
    <location>
        <begin position="67"/>
        <end position="127"/>
    </location>
</feature>
<feature type="compositionally biased region" description="Polar residues" evidence="1">
    <location>
        <begin position="75"/>
        <end position="89"/>
    </location>
</feature>
<feature type="compositionally biased region" description="Polar residues" evidence="1">
    <location>
        <begin position="163"/>
        <end position="182"/>
    </location>
</feature>
<feature type="compositionally biased region" description="Low complexity" evidence="1">
    <location>
        <begin position="271"/>
        <end position="285"/>
    </location>
</feature>
<dbReference type="EMBL" id="CP138580">
    <property type="protein sequence ID" value="WPG97654.1"/>
    <property type="molecule type" value="Genomic_DNA"/>
</dbReference>
<accession>A0AAQ3LXF3</accession>
<evidence type="ECO:0000313" key="3">
    <source>
        <dbReference type="Proteomes" id="UP001303373"/>
    </source>
</evidence>
<organism evidence="2 3">
    <name type="scientific">Acrodontium crateriforme</name>
    <dbReference type="NCBI Taxonomy" id="150365"/>
    <lineage>
        <taxon>Eukaryota</taxon>
        <taxon>Fungi</taxon>
        <taxon>Dikarya</taxon>
        <taxon>Ascomycota</taxon>
        <taxon>Pezizomycotina</taxon>
        <taxon>Dothideomycetes</taxon>
        <taxon>Dothideomycetidae</taxon>
        <taxon>Mycosphaerellales</taxon>
        <taxon>Teratosphaeriaceae</taxon>
        <taxon>Acrodontium</taxon>
    </lineage>
</organism>
<evidence type="ECO:0000313" key="2">
    <source>
        <dbReference type="EMBL" id="WPG97654.1"/>
    </source>
</evidence>
<feature type="compositionally biased region" description="Polar residues" evidence="1">
    <location>
        <begin position="288"/>
        <end position="300"/>
    </location>
</feature>
<keyword evidence="3" id="KW-1185">Reference proteome</keyword>
<proteinExistence type="predicted"/>
<dbReference type="Proteomes" id="UP001303373">
    <property type="component" value="Chromosome 1"/>
</dbReference>
<feature type="region of interest" description="Disordered" evidence="1">
    <location>
        <begin position="219"/>
        <end position="322"/>
    </location>
</feature>
<feature type="compositionally biased region" description="Basic and acidic residues" evidence="1">
    <location>
        <begin position="232"/>
        <end position="244"/>
    </location>
</feature>
<name>A0AAQ3LXF3_9PEZI</name>
<evidence type="ECO:0000256" key="1">
    <source>
        <dbReference type="SAM" id="MobiDB-lite"/>
    </source>
</evidence>
<feature type="region of interest" description="Disordered" evidence="1">
    <location>
        <begin position="443"/>
        <end position="515"/>
    </location>
</feature>
<dbReference type="AlphaFoldDB" id="A0AAQ3LXF3"/>
<sequence>MGLFAHEDGHGKGWLAALLCCVATVNDDELPAEQRSVRNLAPTTSREICYEQPLPLTELPPLQYSPGFSVFPADGSSTENAAPNTNGRPSSLHKFNHERTISSTSGRRSLQDRSEQPAGHPARPVIGAPTALRRLECTEGQRSSLIPLRLGPVVLSEFPCNEEPQTSSRPPSVTTRARSDSTQELLSDFVEEPDQSRRASYFAQKDTPFERFQAAATNQLENGQRVSSRSHSRADDKEDIRVRQGDLTYQFQKKEGSPSSTTSPHVERSARPPLSTQSSSSSLRRQAIETSAGTVTPRSLSSERNRPRLKRSLQSIRKPYAGSGEMDLDKEVLELNTIVEERRAEMSRPKSPEDMRIERARSETLSSIGSVFGPPANNAWLKDSSHANGAADHPSTARGTLHTSSRVSGWLSGIVNSSTSPATVQEPFYKCISNNRQSIVSLSSTTSELESPSFTIRSSPTSKGHSRSLTAESRGTSLFPPSTTTHDHGDAECGKDSHDHWQAGAISPSQVGLAL</sequence>
<feature type="compositionally biased region" description="Basic and acidic residues" evidence="1">
    <location>
        <begin position="485"/>
        <end position="501"/>
    </location>
</feature>
<gene>
    <name evidence="2" type="ORF">R9X50_00043400</name>
</gene>
<protein>
    <submittedName>
        <fullName evidence="2">Uncharacterized protein</fullName>
    </submittedName>
</protein>
<reference evidence="2 3" key="1">
    <citation type="submission" date="2023-11" db="EMBL/GenBank/DDBJ databases">
        <title>An acidophilic fungus is an integral part of prey digestion in a carnivorous sundew plant.</title>
        <authorList>
            <person name="Tsai I.J."/>
        </authorList>
    </citation>
    <scope>NUCLEOTIDE SEQUENCE [LARGE SCALE GENOMIC DNA]</scope>
    <source>
        <strain evidence="2">169a</strain>
    </source>
</reference>
<feature type="compositionally biased region" description="Polar residues" evidence="1">
    <location>
        <begin position="247"/>
        <end position="264"/>
    </location>
</feature>
<feature type="region of interest" description="Disordered" evidence="1">
    <location>
        <begin position="159"/>
        <end position="182"/>
    </location>
</feature>
<feature type="compositionally biased region" description="Polar residues" evidence="1">
    <location>
        <begin position="452"/>
        <end position="484"/>
    </location>
</feature>
<feature type="compositionally biased region" description="Polar residues" evidence="1">
    <location>
        <begin position="219"/>
        <end position="229"/>
    </location>
</feature>